<dbReference type="Pfam" id="PF13585">
    <property type="entry name" value="CHU_C"/>
    <property type="match status" value="1"/>
</dbReference>
<dbReference type="EMBL" id="BMGS01000007">
    <property type="protein sequence ID" value="GGG51573.1"/>
    <property type="molecule type" value="Genomic_DNA"/>
</dbReference>
<reference evidence="2" key="1">
    <citation type="journal article" date="2019" name="Int. J. Syst. Evol. Microbiol.">
        <title>The Global Catalogue of Microorganisms (GCM) 10K type strain sequencing project: providing services to taxonomists for standard genome sequencing and annotation.</title>
        <authorList>
            <consortium name="The Broad Institute Genomics Platform"/>
            <consortium name="The Broad Institute Genome Sequencing Center for Infectious Disease"/>
            <person name="Wu L."/>
            <person name="Ma J."/>
        </authorList>
    </citation>
    <scope>NUCLEOTIDE SEQUENCE [LARGE SCALE GENOMIC DNA]</scope>
    <source>
        <strain evidence="2">CGMCC 1.12990</strain>
    </source>
</reference>
<dbReference type="Proteomes" id="UP000601361">
    <property type="component" value="Unassembled WGS sequence"/>
</dbReference>
<evidence type="ECO:0000313" key="1">
    <source>
        <dbReference type="EMBL" id="GGG51573.1"/>
    </source>
</evidence>
<evidence type="ECO:0000313" key="2">
    <source>
        <dbReference type="Proteomes" id="UP000601361"/>
    </source>
</evidence>
<protein>
    <recommendedName>
        <fullName evidence="3">Gliding motility-associated C-terminal domain-containing protein</fullName>
    </recommendedName>
</protein>
<name>A0ABQ1WYS1_9BACT</name>
<organism evidence="1 2">
    <name type="scientific">Hymenobacter glacieicola</name>
    <dbReference type="NCBI Taxonomy" id="1562124"/>
    <lineage>
        <taxon>Bacteria</taxon>
        <taxon>Pseudomonadati</taxon>
        <taxon>Bacteroidota</taxon>
        <taxon>Cytophagia</taxon>
        <taxon>Cytophagales</taxon>
        <taxon>Hymenobacteraceae</taxon>
        <taxon>Hymenobacter</taxon>
    </lineage>
</organism>
<proteinExistence type="predicted"/>
<comment type="caution">
    <text evidence="1">The sequence shown here is derived from an EMBL/GenBank/DDBJ whole genome shotgun (WGS) entry which is preliminary data.</text>
</comment>
<dbReference type="RefSeq" id="WP_188558640.1">
    <property type="nucleotide sequence ID" value="NZ_BMGS01000007.1"/>
</dbReference>
<sequence>MPTTTLTTFIRGGLLLWLLCLLAPAARATHIVGGELDLQHVNGATYQLSLNLYFDAVNGQPGALDPELTASIFEKGTNRRMLDVPLPLTNNTLVSYTNPACTTPSLVTRRLVYTRPITLAGQTFASPNGYYVAVERCCRNNGISNIVDPGGAAQTFYLEFPPVVRNGQDFRNSTPRIFPPLSDYACRGELFYYNFGGQDTDGDSLVYDLVTPLNGYSNTVIPKPDRAQPAPYSTVRWVDSLSVTRQIPGNPTLSIGRLTGRLEVRPTRLGLFVFGVRCTEYRKGVRLGETRRDFQLKVISCPTNARPKVVMQVPNRRQPYQVGRDTLRLQPGGNRCFTLKFTDADLTSALTLSLSPVNFTAPLPTLSILQGTVRTPGAPDTLVSRLCFPDCFNTKGKVYLLDVIVADNGCSLPKRDTVRVAVTSVPEPNAAPLLRSTAVLPLRARPGDLITFDLVATDPDNDPITLEMTGRGFTPAGVGAQLTQTASNGQLTGRFTWRVDCRAVDKPLYEFEFTAAAAPCADRQATTLVIPVQIEYVNRPPQLTSPFPGPAAGSPTPPAPLVIRRPIGGVYEASLAGLDLDVDALTLTAVGTGFDLAAAGMTFVPRNGNGQASGVFRWEASCEAVRLNGLEVTFTLQESTCWPQPQTRIVRFEVEQPPVPDFLPPNVITPYQRDEKNDFFELDNVKNNLPPDFCESRFADLEIFNRWGSRVYRTTNRSFRWDGGGLPAGVYYYLIEFTDKKRYKGTVTIAN</sequence>
<keyword evidence="2" id="KW-1185">Reference proteome</keyword>
<gene>
    <name evidence="1" type="ORF">GCM10011378_29740</name>
</gene>
<accession>A0ABQ1WYS1</accession>
<evidence type="ECO:0008006" key="3">
    <source>
        <dbReference type="Google" id="ProtNLM"/>
    </source>
</evidence>